<proteinExistence type="predicted"/>
<evidence type="ECO:0000313" key="3">
    <source>
        <dbReference type="Proteomes" id="UP001302602"/>
    </source>
</evidence>
<sequence length="266" mass="29311">DFDWRLAKFLRTVARNPNRAASVKRLHINTNLLTGISDDEAEAVFHDAAQVRGIDASAFVVLRDDEFLLSDLVAQLFRNKETLQTLHLDISPRWQTRGANGRPPTELLASLSSFPVLRSLLLSATLPYHDAGDSADEHASILTRLLPQSIVSLQVLVADKVEAQGLLPRLATGFMRLAQAASQGQFRNLQSVSCIGERRLDGCDLDAMFAIAGVDFGYDCWQFNDKTPGRRSGSRLGSRARSITSVSSDDETDSWFDFPVGNFNSS</sequence>
<dbReference type="RefSeq" id="XP_062642996.1">
    <property type="nucleotide sequence ID" value="XM_062797396.1"/>
</dbReference>
<evidence type="ECO:0000256" key="1">
    <source>
        <dbReference type="SAM" id="MobiDB-lite"/>
    </source>
</evidence>
<gene>
    <name evidence="2" type="ORF">N657DRAFT_707835</name>
</gene>
<dbReference type="GeneID" id="87834168"/>
<dbReference type="AlphaFoldDB" id="A0AAN6TRC9"/>
<feature type="compositionally biased region" description="Low complexity" evidence="1">
    <location>
        <begin position="230"/>
        <end position="242"/>
    </location>
</feature>
<feature type="non-terminal residue" evidence="2">
    <location>
        <position position="1"/>
    </location>
</feature>
<accession>A0AAN6TRC9</accession>
<dbReference type="Proteomes" id="UP001302602">
    <property type="component" value="Unassembled WGS sequence"/>
</dbReference>
<dbReference type="EMBL" id="MU853251">
    <property type="protein sequence ID" value="KAK4119223.1"/>
    <property type="molecule type" value="Genomic_DNA"/>
</dbReference>
<reference evidence="2" key="1">
    <citation type="journal article" date="2023" name="Mol. Phylogenet. Evol.">
        <title>Genome-scale phylogeny and comparative genomics of the fungal order Sordariales.</title>
        <authorList>
            <person name="Hensen N."/>
            <person name="Bonometti L."/>
            <person name="Westerberg I."/>
            <person name="Brannstrom I.O."/>
            <person name="Guillou S."/>
            <person name="Cros-Aarteil S."/>
            <person name="Calhoun S."/>
            <person name="Haridas S."/>
            <person name="Kuo A."/>
            <person name="Mondo S."/>
            <person name="Pangilinan J."/>
            <person name="Riley R."/>
            <person name="LaButti K."/>
            <person name="Andreopoulos B."/>
            <person name="Lipzen A."/>
            <person name="Chen C."/>
            <person name="Yan M."/>
            <person name="Daum C."/>
            <person name="Ng V."/>
            <person name="Clum A."/>
            <person name="Steindorff A."/>
            <person name="Ohm R.A."/>
            <person name="Martin F."/>
            <person name="Silar P."/>
            <person name="Natvig D.O."/>
            <person name="Lalanne C."/>
            <person name="Gautier V."/>
            <person name="Ament-Velasquez S.L."/>
            <person name="Kruys A."/>
            <person name="Hutchinson M.I."/>
            <person name="Powell A.J."/>
            <person name="Barry K."/>
            <person name="Miller A.N."/>
            <person name="Grigoriev I.V."/>
            <person name="Debuchy R."/>
            <person name="Gladieux P."/>
            <person name="Hiltunen Thoren M."/>
            <person name="Johannesson H."/>
        </authorList>
    </citation>
    <scope>NUCLEOTIDE SEQUENCE</scope>
    <source>
        <strain evidence="2">CBS 731.68</strain>
    </source>
</reference>
<evidence type="ECO:0000313" key="2">
    <source>
        <dbReference type="EMBL" id="KAK4119223.1"/>
    </source>
</evidence>
<feature type="region of interest" description="Disordered" evidence="1">
    <location>
        <begin position="229"/>
        <end position="253"/>
    </location>
</feature>
<organism evidence="2 3">
    <name type="scientific">Parathielavia appendiculata</name>
    <dbReference type="NCBI Taxonomy" id="2587402"/>
    <lineage>
        <taxon>Eukaryota</taxon>
        <taxon>Fungi</taxon>
        <taxon>Dikarya</taxon>
        <taxon>Ascomycota</taxon>
        <taxon>Pezizomycotina</taxon>
        <taxon>Sordariomycetes</taxon>
        <taxon>Sordariomycetidae</taxon>
        <taxon>Sordariales</taxon>
        <taxon>Chaetomiaceae</taxon>
        <taxon>Parathielavia</taxon>
    </lineage>
</organism>
<name>A0AAN6TRC9_9PEZI</name>
<keyword evidence="3" id="KW-1185">Reference proteome</keyword>
<comment type="caution">
    <text evidence="2">The sequence shown here is derived from an EMBL/GenBank/DDBJ whole genome shotgun (WGS) entry which is preliminary data.</text>
</comment>
<reference evidence="2" key="2">
    <citation type="submission" date="2023-05" db="EMBL/GenBank/DDBJ databases">
        <authorList>
            <consortium name="Lawrence Berkeley National Laboratory"/>
            <person name="Steindorff A."/>
            <person name="Hensen N."/>
            <person name="Bonometti L."/>
            <person name="Westerberg I."/>
            <person name="Brannstrom I.O."/>
            <person name="Guillou S."/>
            <person name="Cros-Aarteil S."/>
            <person name="Calhoun S."/>
            <person name="Haridas S."/>
            <person name="Kuo A."/>
            <person name="Mondo S."/>
            <person name="Pangilinan J."/>
            <person name="Riley R."/>
            <person name="Labutti K."/>
            <person name="Andreopoulos B."/>
            <person name="Lipzen A."/>
            <person name="Chen C."/>
            <person name="Yanf M."/>
            <person name="Daum C."/>
            <person name="Ng V."/>
            <person name="Clum A."/>
            <person name="Ohm R."/>
            <person name="Martin F."/>
            <person name="Silar P."/>
            <person name="Natvig D."/>
            <person name="Lalanne C."/>
            <person name="Gautier V."/>
            <person name="Ament-Velasquez S.L."/>
            <person name="Kruys A."/>
            <person name="Hutchinson M.I."/>
            <person name="Powell A.J."/>
            <person name="Barry K."/>
            <person name="Miller A.N."/>
            <person name="Grigoriev I.V."/>
            <person name="Debuchy R."/>
            <person name="Gladieux P."/>
            <person name="Thoren M.H."/>
            <person name="Johannesson H."/>
        </authorList>
    </citation>
    <scope>NUCLEOTIDE SEQUENCE</scope>
    <source>
        <strain evidence="2">CBS 731.68</strain>
    </source>
</reference>
<protein>
    <submittedName>
        <fullName evidence="2">Uncharacterized protein</fullName>
    </submittedName>
</protein>